<evidence type="ECO:0000256" key="5">
    <source>
        <dbReference type="SAM" id="MobiDB-lite"/>
    </source>
</evidence>
<keyword evidence="3" id="KW-0378">Hydrolase</keyword>
<name>A0A803MUP7_CHEQI</name>
<dbReference type="OMA" id="SYCANKC"/>
<dbReference type="PANTHER" id="PTHR12792">
    <property type="entry name" value="EXTRA SPINDLE POLES 1-RELATED"/>
    <property type="match status" value="1"/>
</dbReference>
<dbReference type="InterPro" id="IPR005314">
    <property type="entry name" value="Peptidase_C50"/>
</dbReference>
<dbReference type="PROSITE" id="PS51700">
    <property type="entry name" value="SEPARIN"/>
    <property type="match status" value="1"/>
</dbReference>
<proteinExistence type="predicted"/>
<organism evidence="7 8">
    <name type="scientific">Chenopodium quinoa</name>
    <name type="common">Quinoa</name>
    <dbReference type="NCBI Taxonomy" id="63459"/>
    <lineage>
        <taxon>Eukaryota</taxon>
        <taxon>Viridiplantae</taxon>
        <taxon>Streptophyta</taxon>
        <taxon>Embryophyta</taxon>
        <taxon>Tracheophyta</taxon>
        <taxon>Spermatophyta</taxon>
        <taxon>Magnoliopsida</taxon>
        <taxon>eudicotyledons</taxon>
        <taxon>Gunneridae</taxon>
        <taxon>Pentapetalae</taxon>
        <taxon>Caryophyllales</taxon>
        <taxon>Chenopodiaceae</taxon>
        <taxon>Chenopodioideae</taxon>
        <taxon>Atripliceae</taxon>
        <taxon>Chenopodium</taxon>
    </lineage>
</organism>
<dbReference type="GO" id="GO:0006508">
    <property type="term" value="P:proteolysis"/>
    <property type="evidence" value="ECO:0007669"/>
    <property type="project" value="InterPro"/>
</dbReference>
<dbReference type="GO" id="GO:0005737">
    <property type="term" value="C:cytoplasm"/>
    <property type="evidence" value="ECO:0007669"/>
    <property type="project" value="TreeGrafter"/>
</dbReference>
<evidence type="ECO:0000256" key="4">
    <source>
        <dbReference type="ARBA" id="ARBA00022829"/>
    </source>
</evidence>
<dbReference type="GO" id="GO:0004197">
    <property type="term" value="F:cysteine-type endopeptidase activity"/>
    <property type="evidence" value="ECO:0007669"/>
    <property type="project" value="InterPro"/>
</dbReference>
<dbReference type="Proteomes" id="UP000596660">
    <property type="component" value="Unplaced"/>
</dbReference>
<dbReference type="GO" id="GO:0051307">
    <property type="term" value="P:meiotic chromosome separation"/>
    <property type="evidence" value="ECO:0007669"/>
    <property type="project" value="TreeGrafter"/>
</dbReference>
<keyword evidence="4" id="KW-0159">Chromosome partition</keyword>
<feature type="region of interest" description="Disordered" evidence="5">
    <location>
        <begin position="38"/>
        <end position="62"/>
    </location>
</feature>
<dbReference type="PANTHER" id="PTHR12792:SF0">
    <property type="entry name" value="SEPARIN"/>
    <property type="match status" value="1"/>
</dbReference>
<comment type="catalytic activity">
    <reaction evidence="1">
        <text>All bonds known to be hydrolyzed by this endopeptidase have arginine in P1 and an acidic residue in P4. P6 is often occupied by an acidic residue or by a hydroxy-amino-acid residue, the phosphorylation of which enhances cleavage.</text>
        <dbReference type="EC" id="3.4.22.49"/>
    </reaction>
</comment>
<dbReference type="EnsemblPlants" id="AUR62035559-RA">
    <property type="protein sequence ID" value="AUR62035559-RA:cds"/>
    <property type="gene ID" value="AUR62035559"/>
</dbReference>
<sequence length="2105" mass="236660">MDEQTQASSLISKLETYEFAEIYTLFSEFLQPFSLLNSTKPQNPSKKPSRSKKPSQFSPSSPIRSLAKTFLSFVSQSLSLLPKCLSESPKHPKTREFVAQLLDCYILCLDCLDVMSSELSGKPYCVHLQRGRYVHCLIRWERYEDAINEGFRVLKDLGGVKLEGAGWKVSMGELVPRLIVVDFDDNGGVEVEEDFVHLIVDLVVAVAQSVSLSKVKDAGKYTGLLILLDEVHPWFRHLETSVCSKLQWKLLAHMKNAALFLVREVTHFKGDLVPGFCAAVFNEYTQLLKAQSIQGTTTEEQEEFVKFVSNCTSKCRSASKNVRVSIAMHLYKSADNFSQGFSYFTLIQRFHALGLYFYELCFESNNCMSSTSGSSTGSHSVGFSPNDWDQLKDLSCLLCSGKKYYPSHLEVYVNPLSHDFRDYVEKASISSRAGCKISKSFKSTNGEEILSYYLNALKFLCWPLADFVTSERKRIIVEDTESPLGEALKHILEAFLEYSYLFSHCQQNSESRVEIDMIVLNISVACFTLSLKLNLITEGSTRLVNYILSDECTSLLRPHMLKYIIAMLHNNFVEFYRHEQESVTFSFHFHDADLFSMQAFDALELCSRASWNRCLLLCEIHVGKQNGVDGEVSETMIAESVNEACKVGYLLIDIDHRIDSGKVEKAIDSGLVKWCLAKNLLRQLPCPVTLIKNWTKMQCKLYKNTEDDAPILGYNLLQSPCLAKNNISSEIVGTILEQELSAYQEMSNLYPIFCQRMQMNLIDTLLKKLYISSKCLQRSTILVKKGLLLRTFGIENLDDCIRCLSKAIESVNGLSGDKVYNQLAVVYCLRALSSHEADPTSKDMFRDIHEAVDLWLTTIDVFCCSSSGNCGMGCESVLQLLYHIADLLSIKGDVTLHAKVLSVIMKVFKQLNVPLEKCLSLLWESRRVNHALCAVPINEAFIEALSKHYGKEAESLEFWISCFKDSQPLLVGLQQNFSFLSSLFPLAFFQRKHSLQSEISVDEVKKIASNLLSNVSVSRSSAFLAGYIYHDLSEWLCAGGRTIEAFVYAKEAHRLRGKLLQEHFSCSIQQYDENQKLEESIRKSSAVVSQLSVLNQIAIRAWPVNSVAPSLDSSSLSPWNVLRCYLESTLQVGIIHEKLGNVAEAEAQFILGKSISCLQCLPRFIFRFSSCLGKIYHGMGLLDLASTESSEQNLDFESNSMTCSRCLLMLESDIIELGNLRRKGVDCAPGNPYESSILNLLSLEESRVSHSVHECDAAISGIDTISRPTKAKAIVEAKRTRKTKKELETQVTVNSCAAEQNKRVTRSRKLSSNAKSTAFVKDGKNVTTCQTNGQLETEEAVVSKKISCQKCFSSELNLFGSLACFIQMKWEFVRRQQILRLLIGLDFDSISKEIPGDILVSERAEVLYNICFFSLKALCSEDIRTTCFPFCCIQMSHVISFLKLSFVLSREIPLLFQKVSRLLALVYVVSSSKKNFSSLISCKVLSESYWAAYFHQASVGSHHDLQLLSAISLKHKSQLVSKNEGCEAADATSVTDTCKLLRTVPESTKDMESCVAKFFENLPSTTIVCVSILGASYASLLKELMCCPSTVYGWMLLSHFDADSQPAVIMLPLSTVIQEEEPNTSCSIFGEKNVLKEWCSPWGSNALVDDVAPLFKLILRGNYLSCSSFPEEHTEKSRELWWTLRDNLDKCLHKLLWDIEEKWLGQWKYLLLGRWLDTDPLKCAVKEFMDNTRKDGCILDINESIVKIVIGGIKSINMEKLKIPKSFLEKGCFIGSIIDSVRGLDKEYDGVHYVSDLLIAAANQVELECCSRREPVVLVLDSDIQMLPWESIPIMREQEVYRMPSVASIFMALQRRSVLEEAARLGTKFPLIDPLDAFYLLNPSGDLSRTQSEFEEWFRYQNMQGKAGVVPSTEELRAALENHDLFLYFGHGSGAQYMPRDKIQKLESCSAMLLMGCSSGSLNLNGCYAPVGTSLSYMLAGAPIVVANLWEVTDLDIDRFAKAVLKYFFEERSMSSTDCIQCSLLAEELESMSVNERKRNPKKGRGKKKAVDPVPDVSGEYCYKHKLRAGYFVSQARKACKLPFLIGAAPVCYGVPTGIKKKKDI</sequence>
<evidence type="ECO:0000256" key="2">
    <source>
        <dbReference type="ARBA" id="ARBA00012489"/>
    </source>
</evidence>
<evidence type="ECO:0000259" key="6">
    <source>
        <dbReference type="PROSITE" id="PS51700"/>
    </source>
</evidence>
<reference evidence="7" key="1">
    <citation type="journal article" date="2017" name="Nature">
        <title>The genome of Chenopodium quinoa.</title>
        <authorList>
            <person name="Jarvis D.E."/>
            <person name="Ho Y.S."/>
            <person name="Lightfoot D.J."/>
            <person name="Schmoeckel S.M."/>
            <person name="Li B."/>
            <person name="Borm T.J.A."/>
            <person name="Ohyanagi H."/>
            <person name="Mineta K."/>
            <person name="Michell C.T."/>
            <person name="Saber N."/>
            <person name="Kharbatia N.M."/>
            <person name="Rupper R.R."/>
            <person name="Sharp A.R."/>
            <person name="Dally N."/>
            <person name="Boughton B.A."/>
            <person name="Woo Y.H."/>
            <person name="Gao G."/>
            <person name="Schijlen E.G.W.M."/>
            <person name="Guo X."/>
            <person name="Momin A.A."/>
            <person name="Negrao S."/>
            <person name="Al-Babili S."/>
            <person name="Gehring C."/>
            <person name="Roessner U."/>
            <person name="Jung C."/>
            <person name="Murphy K."/>
            <person name="Arold S.T."/>
            <person name="Gojobori T."/>
            <person name="van der Linden C.G."/>
            <person name="van Loo E.N."/>
            <person name="Jellen E.N."/>
            <person name="Maughan P.J."/>
            <person name="Tester M."/>
        </authorList>
    </citation>
    <scope>NUCLEOTIDE SEQUENCE [LARGE SCALE GENOMIC DNA]</scope>
    <source>
        <strain evidence="7">cv. PI 614886</strain>
    </source>
</reference>
<keyword evidence="8" id="KW-1185">Reference proteome</keyword>
<dbReference type="GO" id="GO:0005634">
    <property type="term" value="C:nucleus"/>
    <property type="evidence" value="ECO:0007669"/>
    <property type="project" value="InterPro"/>
</dbReference>
<dbReference type="InterPro" id="IPR056933">
    <property type="entry name" value="TPR_ESP1"/>
</dbReference>
<dbReference type="InterPro" id="IPR056932">
    <property type="entry name" value="TPR_ESP1_2nd"/>
</dbReference>
<dbReference type="Gramene" id="AUR62035559-RA">
    <property type="protein sequence ID" value="AUR62035559-RA:cds"/>
    <property type="gene ID" value="AUR62035559"/>
</dbReference>
<protein>
    <recommendedName>
        <fullName evidence="2">separase</fullName>
        <ecNumber evidence="2">3.4.22.49</ecNumber>
    </recommendedName>
</protein>
<evidence type="ECO:0000313" key="8">
    <source>
        <dbReference type="Proteomes" id="UP000596660"/>
    </source>
</evidence>
<evidence type="ECO:0000256" key="1">
    <source>
        <dbReference type="ARBA" id="ARBA00000451"/>
    </source>
</evidence>
<reference evidence="7" key="2">
    <citation type="submission" date="2021-03" db="UniProtKB">
        <authorList>
            <consortium name="EnsemblPlants"/>
        </authorList>
    </citation>
    <scope>IDENTIFICATION</scope>
</reference>
<evidence type="ECO:0000313" key="7">
    <source>
        <dbReference type="EnsemblPlants" id="AUR62035559-RA:cds"/>
    </source>
</evidence>
<dbReference type="Pfam" id="PF25113">
    <property type="entry name" value="TPR_ESP1_2nd"/>
    <property type="match status" value="1"/>
</dbReference>
<evidence type="ECO:0000256" key="3">
    <source>
        <dbReference type="ARBA" id="ARBA00022801"/>
    </source>
</evidence>
<dbReference type="InterPro" id="IPR030397">
    <property type="entry name" value="SEPARIN_core_dom"/>
</dbReference>
<dbReference type="EC" id="3.4.22.49" evidence="2"/>
<accession>A0A803MUP7</accession>
<feature type="domain" description="Peptidase C50" evidence="6">
    <location>
        <begin position="1874"/>
        <end position="1968"/>
    </location>
</feature>
<dbReference type="GO" id="GO:0072686">
    <property type="term" value="C:mitotic spindle"/>
    <property type="evidence" value="ECO:0007669"/>
    <property type="project" value="TreeGrafter"/>
</dbReference>
<dbReference type="Pfam" id="PF25110">
    <property type="entry name" value="TPR_ESP1"/>
    <property type="match status" value="1"/>
</dbReference>
<dbReference type="Pfam" id="PF03568">
    <property type="entry name" value="Separin_C"/>
    <property type="match status" value="1"/>
</dbReference>